<evidence type="ECO:0000259" key="8">
    <source>
        <dbReference type="PROSITE" id="PS50011"/>
    </source>
</evidence>
<evidence type="ECO:0000256" key="6">
    <source>
        <dbReference type="ARBA" id="ARBA00022840"/>
    </source>
</evidence>
<keyword evidence="4 7" id="KW-0547">Nucleotide-binding</keyword>
<evidence type="ECO:0000313" key="9">
    <source>
        <dbReference type="EMBL" id="NMH99072.1"/>
    </source>
</evidence>
<sequence length="300" mass="31428">MIPSRIVGGRYVVLGEVGRGRMGVVWRAEDRVTGRQVAVKELRLPEGLTPPQRAQFRKRLLREARAATRLGAPGIVAVHDIVTDNDVDHVVMELVGALSLTETVAAEGPLDEPAAARLGQAVLAALLRAHDGGVVHDDVQPGTVLLGADGRIALTDFGIVRAVEDLKLITTLVGAPGYRAPERLAGAPAAPAADLWALGATLFYAVAGVGPFERATNAETAHAVGHDDLPPIPCRGPLADVITGLLVRSPQHRLTGEQAGALLDAAVAGAPTEPSAAPPGSWPRRGLLSWWPWARPRPPG</sequence>
<dbReference type="CDD" id="cd14014">
    <property type="entry name" value="STKc_PknB_like"/>
    <property type="match status" value="1"/>
</dbReference>
<dbReference type="InterPro" id="IPR000719">
    <property type="entry name" value="Prot_kinase_dom"/>
</dbReference>
<dbReference type="PROSITE" id="PS00107">
    <property type="entry name" value="PROTEIN_KINASE_ATP"/>
    <property type="match status" value="1"/>
</dbReference>
<evidence type="ECO:0000256" key="3">
    <source>
        <dbReference type="ARBA" id="ARBA00022679"/>
    </source>
</evidence>
<dbReference type="GO" id="GO:0004674">
    <property type="term" value="F:protein serine/threonine kinase activity"/>
    <property type="evidence" value="ECO:0007669"/>
    <property type="project" value="UniProtKB-KW"/>
</dbReference>
<evidence type="ECO:0000256" key="5">
    <source>
        <dbReference type="ARBA" id="ARBA00022777"/>
    </source>
</evidence>
<dbReference type="SUPFAM" id="SSF56112">
    <property type="entry name" value="Protein kinase-like (PK-like)"/>
    <property type="match status" value="1"/>
</dbReference>
<dbReference type="Proteomes" id="UP000820669">
    <property type="component" value="Unassembled WGS sequence"/>
</dbReference>
<dbReference type="EC" id="2.7.11.1" evidence="1"/>
<dbReference type="EMBL" id="JAAXLA010000031">
    <property type="protein sequence ID" value="NMH99072.1"/>
    <property type="molecule type" value="Genomic_DNA"/>
</dbReference>
<protein>
    <recommendedName>
        <fullName evidence="1">non-specific serine/threonine protein kinase</fullName>
        <ecNumber evidence="1">2.7.11.1</ecNumber>
    </recommendedName>
</protein>
<keyword evidence="10" id="KW-1185">Reference proteome</keyword>
<evidence type="ECO:0000256" key="2">
    <source>
        <dbReference type="ARBA" id="ARBA00022527"/>
    </source>
</evidence>
<accession>A0ABX1SEX6</accession>
<dbReference type="Gene3D" id="3.30.200.20">
    <property type="entry name" value="Phosphorylase Kinase, domain 1"/>
    <property type="match status" value="1"/>
</dbReference>
<evidence type="ECO:0000256" key="7">
    <source>
        <dbReference type="PROSITE-ProRule" id="PRU10141"/>
    </source>
</evidence>
<evidence type="ECO:0000313" key="10">
    <source>
        <dbReference type="Proteomes" id="UP000820669"/>
    </source>
</evidence>
<evidence type="ECO:0000256" key="4">
    <source>
        <dbReference type="ARBA" id="ARBA00022741"/>
    </source>
</evidence>
<dbReference type="Gene3D" id="1.10.510.10">
    <property type="entry name" value="Transferase(Phosphotransferase) domain 1"/>
    <property type="match status" value="1"/>
</dbReference>
<feature type="domain" description="Protein kinase" evidence="8">
    <location>
        <begin position="11"/>
        <end position="267"/>
    </location>
</feature>
<dbReference type="PROSITE" id="PS50011">
    <property type="entry name" value="PROTEIN_KINASE_DOM"/>
    <property type="match status" value="1"/>
</dbReference>
<gene>
    <name evidence="9" type="ORF">HF526_17405</name>
</gene>
<keyword evidence="3" id="KW-0808">Transferase</keyword>
<keyword evidence="2 9" id="KW-0723">Serine/threonine-protein kinase</keyword>
<proteinExistence type="predicted"/>
<dbReference type="InterPro" id="IPR011009">
    <property type="entry name" value="Kinase-like_dom_sf"/>
</dbReference>
<keyword evidence="6 7" id="KW-0067">ATP-binding</keyword>
<evidence type="ECO:0000256" key="1">
    <source>
        <dbReference type="ARBA" id="ARBA00012513"/>
    </source>
</evidence>
<reference evidence="9 10" key="1">
    <citation type="submission" date="2020-04" db="EMBL/GenBank/DDBJ databases">
        <authorList>
            <person name="Klaysubun C."/>
            <person name="Duangmal K."/>
            <person name="Lipun K."/>
        </authorList>
    </citation>
    <scope>NUCLEOTIDE SEQUENCE [LARGE SCALE GENOMIC DNA]</scope>
    <source>
        <strain evidence="9 10">K10HN5</strain>
    </source>
</reference>
<keyword evidence="5 9" id="KW-0418">Kinase</keyword>
<dbReference type="PANTHER" id="PTHR43289">
    <property type="entry name" value="MITOGEN-ACTIVATED PROTEIN KINASE KINASE KINASE 20-RELATED"/>
    <property type="match status" value="1"/>
</dbReference>
<dbReference type="Pfam" id="PF00069">
    <property type="entry name" value="Pkinase"/>
    <property type="match status" value="1"/>
</dbReference>
<name>A0ABX1SEX6_9PSEU</name>
<organism evidence="9 10">
    <name type="scientific">Pseudonocardia acidicola</name>
    <dbReference type="NCBI Taxonomy" id="2724939"/>
    <lineage>
        <taxon>Bacteria</taxon>
        <taxon>Bacillati</taxon>
        <taxon>Actinomycetota</taxon>
        <taxon>Actinomycetes</taxon>
        <taxon>Pseudonocardiales</taxon>
        <taxon>Pseudonocardiaceae</taxon>
        <taxon>Pseudonocardia</taxon>
    </lineage>
</organism>
<comment type="caution">
    <text evidence="9">The sequence shown here is derived from an EMBL/GenBank/DDBJ whole genome shotgun (WGS) entry which is preliminary data.</text>
</comment>
<dbReference type="RefSeq" id="WP_169382519.1">
    <property type="nucleotide sequence ID" value="NZ_JAAXLA010000031.1"/>
</dbReference>
<dbReference type="InterPro" id="IPR017441">
    <property type="entry name" value="Protein_kinase_ATP_BS"/>
</dbReference>
<feature type="binding site" evidence="7">
    <location>
        <position position="40"/>
    </location>
    <ligand>
        <name>ATP</name>
        <dbReference type="ChEBI" id="CHEBI:30616"/>
    </ligand>
</feature>
<dbReference type="PANTHER" id="PTHR43289:SF6">
    <property type="entry name" value="SERINE_THREONINE-PROTEIN KINASE NEKL-3"/>
    <property type="match status" value="1"/>
</dbReference>